<organism evidence="1 2">
    <name type="scientific">Denitromonas iodatirespirans</name>
    <dbReference type="NCBI Taxonomy" id="2795389"/>
    <lineage>
        <taxon>Bacteria</taxon>
        <taxon>Pseudomonadati</taxon>
        <taxon>Pseudomonadota</taxon>
        <taxon>Betaproteobacteria</taxon>
        <taxon>Rhodocyclales</taxon>
        <taxon>Zoogloeaceae</taxon>
        <taxon>Denitromonas</taxon>
    </lineage>
</organism>
<proteinExistence type="predicted"/>
<reference evidence="2" key="1">
    <citation type="journal article" date="2022" name="ISME J.">
        <title>Genetic and phylogenetic analysis of dissimilatory iodate-reducing bacteria identifies potential niches across the world's oceans.</title>
        <authorList>
            <person name="Reyes-Umana V."/>
            <person name="Henning Z."/>
            <person name="Lee K."/>
            <person name="Barnum T.P."/>
            <person name="Coates J.D."/>
        </authorList>
    </citation>
    <scope>NUCLEOTIDE SEQUENCE [LARGE SCALE GENOMIC DNA]</scope>
    <source>
        <strain evidence="2">IR12</strain>
    </source>
</reference>
<evidence type="ECO:0000313" key="2">
    <source>
        <dbReference type="Proteomes" id="UP000694660"/>
    </source>
</evidence>
<evidence type="ECO:0000313" key="1">
    <source>
        <dbReference type="EMBL" id="MBT0963589.1"/>
    </source>
</evidence>
<comment type="caution">
    <text evidence="1">The sequence shown here is derived from an EMBL/GenBank/DDBJ whole genome shotgun (WGS) entry which is preliminary data.</text>
</comment>
<protein>
    <submittedName>
        <fullName evidence="1">Uncharacterized protein</fullName>
    </submittedName>
</protein>
<dbReference type="Proteomes" id="UP000694660">
    <property type="component" value="Unassembled WGS sequence"/>
</dbReference>
<sequence>MHPFRDTDAPLLLATLMASKRRAADLVGIVAALDLILEGAIPPPLKLIDAVARLSAHGLIVERDGGYVLSAEGEKLVVGLPKKASADEKVDSIREDLAGYPQADDHPAVVLTSEVVYAAIQAHKASKTGTGRNLLMPKTKAAEAAAKRAAGWRHAAAARRRKAQRNG</sequence>
<dbReference type="AlphaFoldDB" id="A0A944DSB7"/>
<gene>
    <name evidence="1" type="ORF">I8J34_20580</name>
</gene>
<keyword evidence="2" id="KW-1185">Reference proteome</keyword>
<dbReference type="RefSeq" id="WP_214363520.1">
    <property type="nucleotide sequence ID" value="NZ_JAEKFT010000033.1"/>
</dbReference>
<dbReference type="EMBL" id="JAEKFT010000033">
    <property type="protein sequence ID" value="MBT0963589.1"/>
    <property type="molecule type" value="Genomic_DNA"/>
</dbReference>
<accession>A0A944DSB7</accession>
<name>A0A944DSB7_DENI1</name>